<organism evidence="1 2">
    <name type="scientific">Lysinibacillus mangiferihumi</name>
    <dbReference type="NCBI Taxonomy" id="1130819"/>
    <lineage>
        <taxon>Bacteria</taxon>
        <taxon>Bacillati</taxon>
        <taxon>Bacillota</taxon>
        <taxon>Bacilli</taxon>
        <taxon>Bacillales</taxon>
        <taxon>Bacillaceae</taxon>
        <taxon>Lysinibacillus</taxon>
    </lineage>
</organism>
<evidence type="ECO:0000313" key="2">
    <source>
        <dbReference type="Proteomes" id="UP000308744"/>
    </source>
</evidence>
<dbReference type="AlphaFoldDB" id="A0A4U2YFR8"/>
<reference evidence="1 2" key="1">
    <citation type="submission" date="2019-04" db="EMBL/GenBank/DDBJ databases">
        <title>Lysinibacillus genome sequencing.</title>
        <authorList>
            <person name="Dunlap C."/>
        </authorList>
    </citation>
    <scope>NUCLEOTIDE SEQUENCE [LARGE SCALE GENOMIC DNA]</scope>
    <source>
        <strain evidence="1 2">CCTCC AB 2010389</strain>
    </source>
</reference>
<dbReference type="EMBL" id="SZPU01000091">
    <property type="protein sequence ID" value="TKI59640.1"/>
    <property type="molecule type" value="Genomic_DNA"/>
</dbReference>
<name>A0A4U2YFR8_9BACI</name>
<dbReference type="RefSeq" id="WP_107896247.1">
    <property type="nucleotide sequence ID" value="NZ_PYWM01000018.1"/>
</dbReference>
<gene>
    <name evidence="1" type="ORF">FC756_20665</name>
</gene>
<sequence length="110" mass="12833">MKLIDITSEQSEDTIELIKAGRDCTLKIYLLNDEYKVIHVYSSLQNRVSVSHLLLNEVPQVIIKYLIEGFLKTYVENVYLFTLGDSPIVHIHQQILDNYFYSEENAHTDK</sequence>
<keyword evidence="2" id="KW-1185">Reference proteome</keyword>
<comment type="caution">
    <text evidence="1">The sequence shown here is derived from an EMBL/GenBank/DDBJ whole genome shotgun (WGS) entry which is preliminary data.</text>
</comment>
<dbReference type="Proteomes" id="UP000308744">
    <property type="component" value="Unassembled WGS sequence"/>
</dbReference>
<proteinExistence type="predicted"/>
<accession>A0A4U2YFR8</accession>
<protein>
    <submittedName>
        <fullName evidence="1">Uncharacterized protein</fullName>
    </submittedName>
</protein>
<evidence type="ECO:0000313" key="1">
    <source>
        <dbReference type="EMBL" id="TKI59640.1"/>
    </source>
</evidence>